<keyword evidence="5 6" id="KW-0007">Acetylation</keyword>
<feature type="binding site" evidence="6">
    <location>
        <begin position="406"/>
        <end position="411"/>
    </location>
    <ligand>
        <name>ATP</name>
        <dbReference type="ChEBI" id="CHEBI:30616"/>
    </ligand>
</feature>
<dbReference type="EC" id="6.2.1.1" evidence="6"/>
<feature type="binding site" evidence="6">
    <location>
        <position position="510"/>
    </location>
    <ligand>
        <name>ATP</name>
        <dbReference type="ChEBI" id="CHEBI:30616"/>
    </ligand>
</feature>
<sequence length="642" mass="71635">MSGNEVYSPSTEFSSQAHVGSMEAYQELYRRAEADPEGFWAQQAESEVHWFEKWSHVYEWHPPFVKWFVGAKTNAAYNCLDRHLETRGDKPAIIFEGEPGDQKTLTYRELHAAVGQFSNVLKSRGFQAGDRAIVYMPMIPEAIVAMLACARLGIIHSVVFGGFSAEALKARILDLDASLVLTADGGWRRGKEVKLKGAVDEAVKDCPGIKDVLVYRRTGGECPMNEGRDHWWHDLLPGVSPDCPAEELDSEHPLFVLYTSGTTGKPKGILHTTGGYLTYVASTMKWVFDLKENDIYWCTADIGWVTGHSYIVYGPLACGATCLVYEGAPDFPAWDRWWDIVERHKATILYTSPTAIRALIKQGDEYPNKHDLSSLRLLGSVGEPINPAAWDWYYRVIGKSRSPIVDTWWQTETGGILIAPMPGAVPLKPGSGTLPMPGVLTDVVDFYGEKVAPGAEGFLIIRRPWPSMIRTIWGDPERFEQQYFSRMPGIYFTGDAARRDEDGYFWVLGRVDDVMNVSGHRLSTMEVESALVRHPAVAEAAVVGKPHEITGQAVCCFVSLKQGNWDHGVLGKELRQWVAHEIGAFARPEEIRFAESLPKTRSGKIMRRLLREIVTSNTVTGDVTTLEDLGVVTRLSAQHDED</sequence>
<organism evidence="10 11">
    <name type="scientific">Paludibaculum fermentans</name>
    <dbReference type="NCBI Taxonomy" id="1473598"/>
    <lineage>
        <taxon>Bacteria</taxon>
        <taxon>Pseudomonadati</taxon>
        <taxon>Acidobacteriota</taxon>
        <taxon>Terriglobia</taxon>
        <taxon>Bryobacterales</taxon>
        <taxon>Bryobacteraceae</taxon>
        <taxon>Paludibaculum</taxon>
    </lineage>
</organism>
<gene>
    <name evidence="10" type="primary">acs</name>
    <name evidence="6" type="synonym">acsA</name>
    <name evidence="10" type="ORF">IRI77_03735</name>
</gene>
<keyword evidence="3 6" id="KW-0547">Nucleotide-binding</keyword>
<feature type="binding site" evidence="6">
    <location>
        <position position="518"/>
    </location>
    <ligand>
        <name>CoA</name>
        <dbReference type="ChEBI" id="CHEBI:57287"/>
    </ligand>
</feature>
<dbReference type="GO" id="GO:0005829">
    <property type="term" value="C:cytosol"/>
    <property type="evidence" value="ECO:0007669"/>
    <property type="project" value="TreeGrafter"/>
</dbReference>
<dbReference type="GO" id="GO:0016208">
    <property type="term" value="F:AMP binding"/>
    <property type="evidence" value="ECO:0007669"/>
    <property type="project" value="InterPro"/>
</dbReference>
<evidence type="ECO:0000256" key="4">
    <source>
        <dbReference type="ARBA" id="ARBA00022840"/>
    </source>
</evidence>
<dbReference type="KEGG" id="pfer:IRI77_03735"/>
<feature type="binding site" evidence="6">
    <location>
        <position position="534"/>
    </location>
    <ligand>
        <name>Mg(2+)</name>
        <dbReference type="ChEBI" id="CHEBI:18420"/>
    </ligand>
</feature>
<dbReference type="Proteomes" id="UP000593892">
    <property type="component" value="Chromosome"/>
</dbReference>
<keyword evidence="11" id="KW-1185">Reference proteome</keyword>
<evidence type="ECO:0000313" key="11">
    <source>
        <dbReference type="Proteomes" id="UP000593892"/>
    </source>
</evidence>
<evidence type="ECO:0000259" key="9">
    <source>
        <dbReference type="Pfam" id="PF16177"/>
    </source>
</evidence>
<dbReference type="RefSeq" id="WP_194450743.1">
    <property type="nucleotide sequence ID" value="NZ_CP063849.1"/>
</dbReference>
<dbReference type="PANTHER" id="PTHR24095">
    <property type="entry name" value="ACETYL-COENZYME A SYNTHETASE"/>
    <property type="match status" value="1"/>
</dbReference>
<keyword evidence="6" id="KW-0460">Magnesium</keyword>
<dbReference type="InterPro" id="IPR025110">
    <property type="entry name" value="AMP-bd_C"/>
</dbReference>
<dbReference type="PROSITE" id="PS00455">
    <property type="entry name" value="AMP_BINDING"/>
    <property type="match status" value="1"/>
</dbReference>
<dbReference type="Gene3D" id="3.30.300.30">
    <property type="match status" value="1"/>
</dbReference>
<evidence type="ECO:0000256" key="3">
    <source>
        <dbReference type="ARBA" id="ARBA00022741"/>
    </source>
</evidence>
<dbReference type="GO" id="GO:0005524">
    <property type="term" value="F:ATP binding"/>
    <property type="evidence" value="ECO:0007669"/>
    <property type="project" value="UniProtKB-KW"/>
</dbReference>
<dbReference type="Pfam" id="PF16177">
    <property type="entry name" value="ACAS_N"/>
    <property type="match status" value="1"/>
</dbReference>
<keyword evidence="6" id="KW-0479">Metal-binding</keyword>
<dbReference type="InterPro" id="IPR020845">
    <property type="entry name" value="AMP-binding_CS"/>
</dbReference>
<dbReference type="AlphaFoldDB" id="A0A7S7NSV7"/>
<feature type="binding site" evidence="6">
    <location>
        <position position="521"/>
    </location>
    <ligand>
        <name>ATP</name>
        <dbReference type="ChEBI" id="CHEBI:30616"/>
    </ligand>
</feature>
<dbReference type="Gene3D" id="3.40.50.12780">
    <property type="entry name" value="N-terminal domain of ligase-like"/>
    <property type="match status" value="1"/>
</dbReference>
<dbReference type="GO" id="GO:0046872">
    <property type="term" value="F:metal ion binding"/>
    <property type="evidence" value="ECO:0007669"/>
    <property type="project" value="UniProtKB-KW"/>
</dbReference>
<feature type="binding site" evidence="6">
    <location>
        <position position="306"/>
    </location>
    <ligand>
        <name>CoA</name>
        <dbReference type="ChEBI" id="CHEBI:57287"/>
    </ligand>
</feature>
<dbReference type="InterPro" id="IPR042099">
    <property type="entry name" value="ANL_N_sf"/>
</dbReference>
<proteinExistence type="inferred from homology"/>
<feature type="binding site" evidence="6">
    <location>
        <begin position="188"/>
        <end position="191"/>
    </location>
    <ligand>
        <name>CoA</name>
        <dbReference type="ChEBI" id="CHEBI:57287"/>
    </ligand>
</feature>
<dbReference type="CDD" id="cd05966">
    <property type="entry name" value="ACS"/>
    <property type="match status" value="1"/>
</dbReference>
<dbReference type="FunFam" id="3.40.50.12780:FF:000001">
    <property type="entry name" value="Acetyl-coenzyme A synthetase"/>
    <property type="match status" value="1"/>
</dbReference>
<feature type="domain" description="AMP-dependent synthetase/ligase" evidence="7">
    <location>
        <begin position="81"/>
        <end position="465"/>
    </location>
</feature>
<evidence type="ECO:0000256" key="6">
    <source>
        <dbReference type="HAMAP-Rule" id="MF_01123"/>
    </source>
</evidence>
<dbReference type="NCBIfam" id="NF001208">
    <property type="entry name" value="PRK00174.1"/>
    <property type="match status" value="1"/>
</dbReference>
<reference evidence="10 11" key="1">
    <citation type="submission" date="2020-10" db="EMBL/GenBank/DDBJ databases">
        <title>Complete genome sequence of Paludibaculum fermentans P105T, a facultatively anaerobic acidobacterium capable of dissimilatory Fe(III) reduction.</title>
        <authorList>
            <person name="Dedysh S.N."/>
            <person name="Beletsky A.V."/>
            <person name="Kulichevskaya I.S."/>
            <person name="Mardanov A.V."/>
            <person name="Ravin N.V."/>
        </authorList>
    </citation>
    <scope>NUCLEOTIDE SEQUENCE [LARGE SCALE GENOMIC DNA]</scope>
    <source>
        <strain evidence="10 11">P105</strain>
    </source>
</reference>
<dbReference type="InterPro" id="IPR000873">
    <property type="entry name" value="AMP-dep_synth/lig_dom"/>
</dbReference>
<dbReference type="InterPro" id="IPR045851">
    <property type="entry name" value="AMP-bd_C_sf"/>
</dbReference>
<feature type="domain" description="AMP-binding enzyme C-terminal" evidence="8">
    <location>
        <begin position="526"/>
        <end position="604"/>
    </location>
</feature>
<dbReference type="Pfam" id="PF00501">
    <property type="entry name" value="AMP-binding"/>
    <property type="match status" value="1"/>
</dbReference>
<comment type="cofactor">
    <cofactor evidence="6">
        <name>Mg(2+)</name>
        <dbReference type="ChEBI" id="CHEBI:18420"/>
    </cofactor>
</comment>
<dbReference type="PANTHER" id="PTHR24095:SF14">
    <property type="entry name" value="ACETYL-COENZYME A SYNTHETASE 1"/>
    <property type="match status" value="1"/>
</dbReference>
<feature type="binding site" evidence="6">
    <location>
        <position position="495"/>
    </location>
    <ligand>
        <name>ATP</name>
        <dbReference type="ChEBI" id="CHEBI:30616"/>
    </ligand>
</feature>
<comment type="PTM">
    <text evidence="6">Acetylated. Deacetylation by the SIR2-homolog deacetylase activates the enzyme.</text>
</comment>
<dbReference type="Pfam" id="PF13193">
    <property type="entry name" value="AMP-binding_C"/>
    <property type="match status" value="1"/>
</dbReference>
<keyword evidence="2 6" id="KW-0436">Ligase</keyword>
<dbReference type="HAMAP" id="MF_01123">
    <property type="entry name" value="Ac_CoA_synth"/>
    <property type="match status" value="1"/>
</dbReference>
<feature type="binding site" evidence="6">
    <location>
        <position position="532"/>
    </location>
    <ligand>
        <name>Mg(2+)</name>
        <dbReference type="ChEBI" id="CHEBI:18420"/>
    </ligand>
</feature>
<feature type="modified residue" description="N6-acetyllysine" evidence="6">
    <location>
        <position position="604"/>
    </location>
</feature>
<dbReference type="SUPFAM" id="SSF56801">
    <property type="entry name" value="Acetyl-CoA synthetase-like"/>
    <property type="match status" value="1"/>
</dbReference>
<evidence type="ECO:0000313" key="10">
    <source>
        <dbReference type="EMBL" id="QOY89081.1"/>
    </source>
</evidence>
<dbReference type="NCBIfam" id="TIGR02188">
    <property type="entry name" value="Ac_CoA_lig_AcsA"/>
    <property type="match status" value="1"/>
</dbReference>
<comment type="catalytic activity">
    <reaction evidence="6">
        <text>acetate + ATP + CoA = acetyl-CoA + AMP + diphosphate</text>
        <dbReference type="Rhea" id="RHEA:23176"/>
        <dbReference type="ChEBI" id="CHEBI:30089"/>
        <dbReference type="ChEBI" id="CHEBI:30616"/>
        <dbReference type="ChEBI" id="CHEBI:33019"/>
        <dbReference type="ChEBI" id="CHEBI:57287"/>
        <dbReference type="ChEBI" id="CHEBI:57288"/>
        <dbReference type="ChEBI" id="CHEBI:456215"/>
        <dbReference type="EC" id="6.2.1.1"/>
    </reaction>
</comment>
<evidence type="ECO:0000259" key="8">
    <source>
        <dbReference type="Pfam" id="PF13193"/>
    </source>
</evidence>
<comment type="caution">
    <text evidence="6">Lacks conserved residue(s) required for the propagation of feature annotation.</text>
</comment>
<feature type="binding site" evidence="6">
    <location>
        <begin position="382"/>
        <end position="384"/>
    </location>
    <ligand>
        <name>ATP</name>
        <dbReference type="ChEBI" id="CHEBI:30616"/>
    </ligand>
</feature>
<name>A0A7S7NSV7_PALFE</name>
<comment type="similarity">
    <text evidence="1 6">Belongs to the ATP-dependent AMP-binding enzyme family.</text>
</comment>
<evidence type="ECO:0000256" key="5">
    <source>
        <dbReference type="ARBA" id="ARBA00022990"/>
    </source>
</evidence>
<keyword evidence="4 6" id="KW-0067">ATP-binding</keyword>
<comment type="function">
    <text evidence="6">Catalyzes the conversion of acetate into acetyl-CoA (AcCoA), an essential intermediate at the junction of anabolic and catabolic pathways. AcsA undergoes a two-step reaction. In the first half reaction, AcsA combines acetate with ATP to form acetyl-adenylate (AcAMP) intermediate. In the second half reaction, it can then transfer the acetyl group from AcAMP to the sulfhydryl group of CoA, forming the product AcCoA.</text>
</comment>
<evidence type="ECO:0000259" key="7">
    <source>
        <dbReference type="Pfam" id="PF00501"/>
    </source>
</evidence>
<accession>A0A7S7NSV7</accession>
<dbReference type="InterPro" id="IPR032387">
    <property type="entry name" value="ACAS_N"/>
</dbReference>
<feature type="binding site" evidence="6">
    <location>
        <position position="537"/>
    </location>
    <ligand>
        <name>Mg(2+)</name>
        <dbReference type="ChEBI" id="CHEBI:18420"/>
    </ligand>
</feature>
<protein>
    <recommendedName>
        <fullName evidence="6">Acetyl-coenzyme A synthetase</fullName>
        <shortName evidence="6">AcCoA synthetase</shortName>
        <shortName evidence="6">Acs</shortName>
        <ecNumber evidence="6">6.2.1.1</ecNumber>
    </recommendedName>
    <alternativeName>
        <fullName evidence="6">Acetate--CoA ligase</fullName>
    </alternativeName>
    <alternativeName>
        <fullName evidence="6">Acyl-activating enzyme</fullName>
    </alternativeName>
</protein>
<evidence type="ECO:0000256" key="1">
    <source>
        <dbReference type="ARBA" id="ARBA00006432"/>
    </source>
</evidence>
<dbReference type="InterPro" id="IPR011904">
    <property type="entry name" value="Ac_CoA_lig"/>
</dbReference>
<dbReference type="GO" id="GO:0003987">
    <property type="term" value="F:acetate-CoA ligase activity"/>
    <property type="evidence" value="ECO:0007669"/>
    <property type="project" value="UniProtKB-UniRule"/>
</dbReference>
<feature type="domain" description="Acetyl-coenzyme A synthetase N-terminal" evidence="9">
    <location>
        <begin position="25"/>
        <end position="79"/>
    </location>
</feature>
<dbReference type="EMBL" id="CP063849">
    <property type="protein sequence ID" value="QOY89081.1"/>
    <property type="molecule type" value="Genomic_DNA"/>
</dbReference>
<evidence type="ECO:0000256" key="2">
    <source>
        <dbReference type="ARBA" id="ARBA00022598"/>
    </source>
</evidence>
<dbReference type="GO" id="GO:0019427">
    <property type="term" value="P:acetyl-CoA biosynthetic process from acetate"/>
    <property type="evidence" value="ECO:0007669"/>
    <property type="project" value="UniProtKB-UniRule"/>
</dbReference>